<dbReference type="Gene3D" id="3.10.180.10">
    <property type="entry name" value="2,3-Dihydroxybiphenyl 1,2-Dioxygenase, domain 1"/>
    <property type="match status" value="1"/>
</dbReference>
<reference evidence="2 3" key="1">
    <citation type="submission" date="2018-02" db="EMBL/GenBank/DDBJ databases">
        <title>The draft genome of Phyllobacterium myrsinacearum DSM5892.</title>
        <authorList>
            <person name="Li L."/>
            <person name="Liu L."/>
            <person name="Zhang X."/>
            <person name="Wang T."/>
        </authorList>
    </citation>
    <scope>NUCLEOTIDE SEQUENCE [LARGE SCALE GENOMIC DNA]</scope>
    <source>
        <strain evidence="2 3">DSM 5892</strain>
    </source>
</reference>
<sequence length="220" mass="23815">MKILSARITVQDLAAAAAFYRDVLQFPVDEHAGHAAVTIGYSRLIMEKGEAFSGVHHLAFGIAPTKFGRIRDWLSKRVTLISVGDSDVVGGPDGWHSRSLYFIGPEGIILEYIAHDEYSGLPFVGLQPFSIAEVGFAVDNVKATIDALAADFGLPAFPPQTEAFAPAGDTDGLLILVDRNRLWFPTLDRHAARAPLMIGIDAPVRARTSSLSEWTTLVSL</sequence>
<proteinExistence type="predicted"/>
<feature type="domain" description="VOC" evidence="1">
    <location>
        <begin position="2"/>
        <end position="115"/>
    </location>
</feature>
<dbReference type="AlphaFoldDB" id="A0A2S9JYG8"/>
<name>A0A2S9JYG8_9HYPH</name>
<protein>
    <recommendedName>
        <fullName evidence="1">VOC domain-containing protein</fullName>
    </recommendedName>
</protein>
<gene>
    <name evidence="2" type="ORF">C5750_04455</name>
</gene>
<dbReference type="RefSeq" id="WP_105732618.1">
    <property type="nucleotide sequence ID" value="NZ_PVBT01000001.1"/>
</dbReference>
<dbReference type="PROSITE" id="PS51819">
    <property type="entry name" value="VOC"/>
    <property type="match status" value="1"/>
</dbReference>
<dbReference type="InterPro" id="IPR037523">
    <property type="entry name" value="VOC_core"/>
</dbReference>
<dbReference type="Proteomes" id="UP000238563">
    <property type="component" value="Unassembled WGS sequence"/>
</dbReference>
<dbReference type="InterPro" id="IPR004360">
    <property type="entry name" value="Glyas_Fos-R_dOase_dom"/>
</dbReference>
<evidence type="ECO:0000313" key="2">
    <source>
        <dbReference type="EMBL" id="PRD58378.1"/>
    </source>
</evidence>
<dbReference type="Pfam" id="PF00903">
    <property type="entry name" value="Glyoxalase"/>
    <property type="match status" value="1"/>
</dbReference>
<comment type="caution">
    <text evidence="2">The sequence shown here is derived from an EMBL/GenBank/DDBJ whole genome shotgun (WGS) entry which is preliminary data.</text>
</comment>
<accession>A0A2S9JYG8</accession>
<dbReference type="OrthoDB" id="9803142at2"/>
<keyword evidence="3" id="KW-1185">Reference proteome</keyword>
<evidence type="ECO:0000313" key="3">
    <source>
        <dbReference type="Proteomes" id="UP000238563"/>
    </source>
</evidence>
<organism evidence="2 3">
    <name type="scientific">Phyllobacterium myrsinacearum</name>
    <dbReference type="NCBI Taxonomy" id="28101"/>
    <lineage>
        <taxon>Bacteria</taxon>
        <taxon>Pseudomonadati</taxon>
        <taxon>Pseudomonadota</taxon>
        <taxon>Alphaproteobacteria</taxon>
        <taxon>Hyphomicrobiales</taxon>
        <taxon>Phyllobacteriaceae</taxon>
        <taxon>Phyllobacterium</taxon>
    </lineage>
</organism>
<dbReference type="EMBL" id="PVBT01000001">
    <property type="protein sequence ID" value="PRD58378.1"/>
    <property type="molecule type" value="Genomic_DNA"/>
</dbReference>
<dbReference type="SUPFAM" id="SSF54593">
    <property type="entry name" value="Glyoxalase/Bleomycin resistance protein/Dihydroxybiphenyl dioxygenase"/>
    <property type="match status" value="1"/>
</dbReference>
<dbReference type="CDD" id="cd06587">
    <property type="entry name" value="VOC"/>
    <property type="match status" value="1"/>
</dbReference>
<dbReference type="InterPro" id="IPR029068">
    <property type="entry name" value="Glyas_Bleomycin-R_OHBP_Dase"/>
</dbReference>
<evidence type="ECO:0000259" key="1">
    <source>
        <dbReference type="PROSITE" id="PS51819"/>
    </source>
</evidence>